<sequence>MSSHGPTAVPIRIADDWEETVVDGERRVTIAWTKSARNRIDRFLFDLFGTSREREITLDPVGTTVWRHCDGDHTVSEIASAVADAHDAERVEPVDETLAHFLMQLEERDLIQFEDD</sequence>
<keyword evidence="2" id="KW-1185">Reference proteome</keyword>
<dbReference type="Pfam" id="PF05402">
    <property type="entry name" value="PqqD"/>
    <property type="match status" value="1"/>
</dbReference>
<proteinExistence type="predicted"/>
<dbReference type="AlphaFoldDB" id="A0A1I0N2M7"/>
<dbReference type="Gene3D" id="1.10.10.1150">
    <property type="entry name" value="Coenzyme PQQ synthesis protein D (PqqD)"/>
    <property type="match status" value="1"/>
</dbReference>
<protein>
    <submittedName>
        <fullName evidence="1">Coenzyme PQQ synthesis protein D (PqqD)</fullName>
    </submittedName>
</protein>
<reference evidence="2" key="1">
    <citation type="submission" date="2016-10" db="EMBL/GenBank/DDBJ databases">
        <authorList>
            <person name="Varghese N."/>
        </authorList>
    </citation>
    <scope>NUCLEOTIDE SEQUENCE [LARGE SCALE GENOMIC DNA]</scope>
    <source>
        <strain evidence="2">CGMCC 1.12284</strain>
    </source>
</reference>
<accession>A0A1I0N2M7</accession>
<evidence type="ECO:0000313" key="2">
    <source>
        <dbReference type="Proteomes" id="UP000183275"/>
    </source>
</evidence>
<dbReference type="Proteomes" id="UP000183275">
    <property type="component" value="Unassembled WGS sequence"/>
</dbReference>
<name>A0A1I0N2M7_9EURY</name>
<evidence type="ECO:0000313" key="1">
    <source>
        <dbReference type="EMBL" id="SEV95340.1"/>
    </source>
</evidence>
<dbReference type="InterPro" id="IPR008792">
    <property type="entry name" value="PQQD"/>
</dbReference>
<dbReference type="RefSeq" id="WP_049990659.1">
    <property type="nucleotide sequence ID" value="NZ_FOIS01000002.1"/>
</dbReference>
<dbReference type="OrthoDB" id="211309at2157"/>
<gene>
    <name evidence="1" type="ORF">SAMN05216285_1279</name>
</gene>
<organism evidence="1 2">
    <name type="scientific">Natrinema salifodinae</name>
    <dbReference type="NCBI Taxonomy" id="1202768"/>
    <lineage>
        <taxon>Archaea</taxon>
        <taxon>Methanobacteriati</taxon>
        <taxon>Methanobacteriota</taxon>
        <taxon>Stenosarchaea group</taxon>
        <taxon>Halobacteria</taxon>
        <taxon>Halobacteriales</taxon>
        <taxon>Natrialbaceae</taxon>
        <taxon>Natrinema</taxon>
    </lineage>
</organism>
<dbReference type="eggNOG" id="arCOG03838">
    <property type="taxonomic scope" value="Archaea"/>
</dbReference>
<dbReference type="InterPro" id="IPR041881">
    <property type="entry name" value="PqqD_sf"/>
</dbReference>
<dbReference type="EMBL" id="FOIS01000002">
    <property type="protein sequence ID" value="SEV95340.1"/>
    <property type="molecule type" value="Genomic_DNA"/>
</dbReference>